<evidence type="ECO:0000256" key="2">
    <source>
        <dbReference type="ARBA" id="ARBA00022475"/>
    </source>
</evidence>
<keyword evidence="8" id="KW-1185">Reference proteome</keyword>
<evidence type="ECO:0000313" key="8">
    <source>
        <dbReference type="Proteomes" id="UP000184222"/>
    </source>
</evidence>
<dbReference type="InterPro" id="IPR017039">
    <property type="entry name" value="Virul_fac_BrkB"/>
</dbReference>
<dbReference type="STRING" id="573570.F7310_00965"/>
<sequence length="398" mass="46192">MFNIRLCKKYLIIFQNYWIWVFKEYFRKECPTVAASITLTSLFAIVPAFFIIINILNAFNAFSSLSDNIQNFLFDNMLPATATTVQQYITVLSNKMTSLPVTSVIVLLVVIFLMIKRLEITLNKIFYVNRQRPMLQSLLVYWALMTMGPLLMGFVFISTTYVISMTWFFKGVGIEQYLLNFLSIIFLTGGFFVVYKILPNTKINSRVAFFAAFLVAIVFSVAKKVFSLYMFYVPTYSVIYGSLSLIPIFILWVYVTWHITLLGAVMIRAMQYMKITLNFKKEVKRDDLSISVNILRDLHIVQRELKNGMSISRIYKKAAVADYDKVKQVLYSLESANIIRITGQDICYLNCDVFDLSLHKVYLAFNPTINFKTSTIRKINTIKSDLYKDLDIKLYECF</sequence>
<feature type="transmembrane region" description="Helical" evidence="6">
    <location>
        <begin position="207"/>
        <end position="232"/>
    </location>
</feature>
<feature type="transmembrane region" description="Helical" evidence="6">
    <location>
        <begin position="238"/>
        <end position="267"/>
    </location>
</feature>
<protein>
    <submittedName>
        <fullName evidence="7">Uncharacterized protein</fullName>
    </submittedName>
</protein>
<dbReference type="RefSeq" id="WP_072711212.1">
    <property type="nucleotide sequence ID" value="NZ_CP016796.1"/>
</dbReference>
<keyword evidence="2" id="KW-1003">Cell membrane</keyword>
<organism evidence="7 8">
    <name type="scientific">Francisella uliginis</name>
    <dbReference type="NCBI Taxonomy" id="573570"/>
    <lineage>
        <taxon>Bacteria</taxon>
        <taxon>Pseudomonadati</taxon>
        <taxon>Pseudomonadota</taxon>
        <taxon>Gammaproteobacteria</taxon>
        <taxon>Thiotrichales</taxon>
        <taxon>Francisellaceae</taxon>
        <taxon>Francisella</taxon>
    </lineage>
</organism>
<name>A0A1L4BQA8_9GAMM</name>
<dbReference type="EMBL" id="CP016796">
    <property type="protein sequence ID" value="API86012.1"/>
    <property type="molecule type" value="Genomic_DNA"/>
</dbReference>
<gene>
    <name evidence="7" type="ORF">F7310_00965</name>
</gene>
<evidence type="ECO:0000256" key="6">
    <source>
        <dbReference type="SAM" id="Phobius"/>
    </source>
</evidence>
<evidence type="ECO:0000256" key="3">
    <source>
        <dbReference type="ARBA" id="ARBA00022692"/>
    </source>
</evidence>
<accession>A0A1L4BQA8</accession>
<dbReference type="PANTHER" id="PTHR30213:SF0">
    <property type="entry name" value="UPF0761 MEMBRANE PROTEIN YIHY"/>
    <property type="match status" value="1"/>
</dbReference>
<evidence type="ECO:0000256" key="1">
    <source>
        <dbReference type="ARBA" id="ARBA00004651"/>
    </source>
</evidence>
<dbReference type="GO" id="GO:0005886">
    <property type="term" value="C:plasma membrane"/>
    <property type="evidence" value="ECO:0007669"/>
    <property type="project" value="UniProtKB-SubCell"/>
</dbReference>
<feature type="transmembrane region" description="Helical" evidence="6">
    <location>
        <begin position="177"/>
        <end position="195"/>
    </location>
</feature>
<dbReference type="OrthoDB" id="9808671at2"/>
<feature type="transmembrane region" description="Helical" evidence="6">
    <location>
        <begin position="99"/>
        <end position="118"/>
    </location>
</feature>
<keyword evidence="5 6" id="KW-0472">Membrane</keyword>
<dbReference type="AlphaFoldDB" id="A0A1L4BQA8"/>
<dbReference type="PANTHER" id="PTHR30213">
    <property type="entry name" value="INNER MEMBRANE PROTEIN YHJD"/>
    <property type="match status" value="1"/>
</dbReference>
<feature type="transmembrane region" description="Helical" evidence="6">
    <location>
        <begin position="138"/>
        <end position="157"/>
    </location>
</feature>
<dbReference type="NCBIfam" id="TIGR00765">
    <property type="entry name" value="yihY_not_rbn"/>
    <property type="match status" value="1"/>
</dbReference>
<evidence type="ECO:0000313" key="7">
    <source>
        <dbReference type="EMBL" id="API86012.1"/>
    </source>
</evidence>
<dbReference type="Proteomes" id="UP000184222">
    <property type="component" value="Chromosome"/>
</dbReference>
<comment type="subcellular location">
    <subcellularLocation>
        <location evidence="1">Cell membrane</location>
        <topology evidence="1">Multi-pass membrane protein</topology>
    </subcellularLocation>
</comment>
<evidence type="ECO:0000256" key="5">
    <source>
        <dbReference type="ARBA" id="ARBA00023136"/>
    </source>
</evidence>
<evidence type="ECO:0000256" key="4">
    <source>
        <dbReference type="ARBA" id="ARBA00022989"/>
    </source>
</evidence>
<keyword evidence="4 6" id="KW-1133">Transmembrane helix</keyword>
<proteinExistence type="predicted"/>
<dbReference type="Pfam" id="PF03631">
    <property type="entry name" value="Virul_fac_BrkB"/>
    <property type="match status" value="1"/>
</dbReference>
<feature type="transmembrane region" description="Helical" evidence="6">
    <location>
        <begin position="33"/>
        <end position="56"/>
    </location>
</feature>
<dbReference type="KEGG" id="frx:F7310_00965"/>
<keyword evidence="3 6" id="KW-0812">Transmembrane</keyword>
<reference evidence="7 8" key="1">
    <citation type="journal article" date="2016" name="Appl. Environ. Microbiol.">
        <title>Whole genome relationships among Francisella bacteria of diverse origin define new species and provide specific regions for detection.</title>
        <authorList>
            <person name="Challacombe J.F."/>
            <person name="Petersen J.M."/>
            <person name="Gallegos-Graves V."/>
            <person name="Hodge D."/>
            <person name="Pillai S."/>
            <person name="Kuske C.R."/>
        </authorList>
    </citation>
    <scope>NUCLEOTIDE SEQUENCE [LARGE SCALE GENOMIC DNA]</scope>
    <source>
        <strain evidence="8">TX07-7310</strain>
    </source>
</reference>